<dbReference type="AlphaFoldDB" id="A0A8E6B8I6"/>
<protein>
    <submittedName>
        <fullName evidence="2">DUF2752 domain-containing protein</fullName>
    </submittedName>
</protein>
<keyword evidence="3" id="KW-1185">Reference proteome</keyword>
<dbReference type="Pfam" id="PF10825">
    <property type="entry name" value="DUF2752"/>
    <property type="match status" value="1"/>
</dbReference>
<keyword evidence="1" id="KW-0812">Transmembrane</keyword>
<feature type="transmembrane region" description="Helical" evidence="1">
    <location>
        <begin position="130"/>
        <end position="155"/>
    </location>
</feature>
<keyword evidence="1" id="KW-0472">Membrane</keyword>
<dbReference type="InterPro" id="IPR021215">
    <property type="entry name" value="DUF2752"/>
</dbReference>
<feature type="transmembrane region" description="Helical" evidence="1">
    <location>
        <begin position="96"/>
        <end position="118"/>
    </location>
</feature>
<reference evidence="2" key="1">
    <citation type="submission" date="2021-05" db="EMBL/GenBank/DDBJ databases">
        <title>Complete genome sequence of the cellulolytic planctomycete Telmatocola sphagniphila SP2T and characterization of the first cellulase from planctomycetes.</title>
        <authorList>
            <person name="Rakitin A.L."/>
            <person name="Beletsky A.V."/>
            <person name="Naumoff D.G."/>
            <person name="Kulichevskaya I.S."/>
            <person name="Mardanov A.V."/>
            <person name="Ravin N.V."/>
            <person name="Dedysh S.N."/>
        </authorList>
    </citation>
    <scope>NUCLEOTIDE SEQUENCE</scope>
    <source>
        <strain evidence="2">SP2T</strain>
    </source>
</reference>
<dbReference type="EMBL" id="CP074694">
    <property type="protein sequence ID" value="QVL33234.1"/>
    <property type="molecule type" value="Genomic_DNA"/>
</dbReference>
<sequence>MASHSEAQQARAVRYWVRGGLFLVALGLTAIFITAWKLNPYDDSGQALKMETHTQLGLPPCRFVTLFGKPCPSCGMTTSFSLLMHGDIGGSLQANWVGTLLAISWLALIPWSVLVSFRGKYLWIRSLEKASYIAVLIFTLLMLVRWGIVLLELWLAKR</sequence>
<proteinExistence type="predicted"/>
<evidence type="ECO:0000313" key="3">
    <source>
        <dbReference type="Proteomes" id="UP000676194"/>
    </source>
</evidence>
<evidence type="ECO:0000313" key="2">
    <source>
        <dbReference type="EMBL" id="QVL33234.1"/>
    </source>
</evidence>
<feature type="transmembrane region" description="Helical" evidence="1">
    <location>
        <begin position="15"/>
        <end position="36"/>
    </location>
</feature>
<gene>
    <name evidence="2" type="ORF">KIH39_04775</name>
</gene>
<organism evidence="2 3">
    <name type="scientific">Telmatocola sphagniphila</name>
    <dbReference type="NCBI Taxonomy" id="1123043"/>
    <lineage>
        <taxon>Bacteria</taxon>
        <taxon>Pseudomonadati</taxon>
        <taxon>Planctomycetota</taxon>
        <taxon>Planctomycetia</taxon>
        <taxon>Gemmatales</taxon>
        <taxon>Gemmataceae</taxon>
    </lineage>
</organism>
<keyword evidence="1" id="KW-1133">Transmembrane helix</keyword>
<accession>A0A8E6B8I6</accession>
<name>A0A8E6B8I6_9BACT</name>
<dbReference type="KEGG" id="tsph:KIH39_04775"/>
<dbReference type="Proteomes" id="UP000676194">
    <property type="component" value="Chromosome"/>
</dbReference>
<evidence type="ECO:0000256" key="1">
    <source>
        <dbReference type="SAM" id="Phobius"/>
    </source>
</evidence>
<dbReference type="RefSeq" id="WP_213498124.1">
    <property type="nucleotide sequence ID" value="NZ_CP074694.1"/>
</dbReference>